<evidence type="ECO:0000313" key="3">
    <source>
        <dbReference type="Proteomes" id="UP001629113"/>
    </source>
</evidence>
<comment type="caution">
    <text evidence="2">The sequence shown here is derived from an EMBL/GenBank/DDBJ whole genome shotgun (WGS) entry which is preliminary data.</text>
</comment>
<keyword evidence="3" id="KW-1185">Reference proteome</keyword>
<dbReference type="Gene3D" id="3.40.50.1820">
    <property type="entry name" value="alpha/beta hydrolase"/>
    <property type="match status" value="1"/>
</dbReference>
<gene>
    <name evidence="2" type="ORF">PVAG01_04859</name>
</gene>
<name>A0ABR4PJ34_9HELO</name>
<dbReference type="SUPFAM" id="SSF53474">
    <property type="entry name" value="alpha/beta-Hydrolases"/>
    <property type="match status" value="1"/>
</dbReference>
<reference evidence="2 3" key="1">
    <citation type="submission" date="2024-06" db="EMBL/GenBank/DDBJ databases">
        <title>Complete genome of Phlyctema vagabunda strain 19-DSS-EL-015.</title>
        <authorList>
            <person name="Fiorenzani C."/>
        </authorList>
    </citation>
    <scope>NUCLEOTIDE SEQUENCE [LARGE SCALE GENOMIC DNA]</scope>
    <source>
        <strain evidence="2 3">19-DSS-EL-015</strain>
    </source>
</reference>
<proteinExistence type="predicted"/>
<organism evidence="2 3">
    <name type="scientific">Phlyctema vagabunda</name>
    <dbReference type="NCBI Taxonomy" id="108571"/>
    <lineage>
        <taxon>Eukaryota</taxon>
        <taxon>Fungi</taxon>
        <taxon>Dikarya</taxon>
        <taxon>Ascomycota</taxon>
        <taxon>Pezizomycotina</taxon>
        <taxon>Leotiomycetes</taxon>
        <taxon>Helotiales</taxon>
        <taxon>Dermateaceae</taxon>
        <taxon>Phlyctema</taxon>
    </lineage>
</organism>
<dbReference type="PANTHER" id="PTHR48081">
    <property type="entry name" value="AB HYDROLASE SUPERFAMILY PROTEIN C4A8.06C"/>
    <property type="match status" value="1"/>
</dbReference>
<keyword evidence="1" id="KW-0378">Hydrolase</keyword>
<evidence type="ECO:0008006" key="4">
    <source>
        <dbReference type="Google" id="ProtNLM"/>
    </source>
</evidence>
<evidence type="ECO:0000256" key="1">
    <source>
        <dbReference type="ARBA" id="ARBA00022801"/>
    </source>
</evidence>
<dbReference type="Proteomes" id="UP001629113">
    <property type="component" value="Unassembled WGS sequence"/>
</dbReference>
<sequence>MVRKTTHTFSTASSPIPLNLDIYHPRPRGDGPRNGPAMLYFHGGGVVAMDRSLVPRHIVQSCLKRGWPLVSADYEKLPNSTGMDIVRNIKEAYAFVREDLRRILYGEDGLWEEVLVGGISAGAYLTFLAANHLSPSPLAILTYYGPGSCSHPFFTSSNIISPPRVEASEVSHLLSSTERTVGKTPPWLAFNPLSILESGDRNLEFAYPEVVEIDWRKHEGFLYPYFVQENKMPELCSGADIPLHDDLWTRDEFPDAVIIHGTDDDTVPFILGEAVKNAIGDKARFFPVPGAGHSFDSGSFLGDPPLEIVEEAWRALDEIMERKLGADHGLKN</sequence>
<accession>A0ABR4PJ34</accession>
<dbReference type="InterPro" id="IPR029058">
    <property type="entry name" value="AB_hydrolase_fold"/>
</dbReference>
<protein>
    <recommendedName>
        <fullName evidence="4">Alpha/beta-hydrolase</fullName>
    </recommendedName>
</protein>
<evidence type="ECO:0000313" key="2">
    <source>
        <dbReference type="EMBL" id="KAL3423112.1"/>
    </source>
</evidence>
<dbReference type="InterPro" id="IPR050300">
    <property type="entry name" value="GDXG_lipolytic_enzyme"/>
</dbReference>
<dbReference type="EMBL" id="JBFCZG010000004">
    <property type="protein sequence ID" value="KAL3423112.1"/>
    <property type="molecule type" value="Genomic_DNA"/>
</dbReference>